<sequence length="87" mass="9577">MPSNWRDGAIEKTTTAGLVRLGPNGWLQGRGAGCSEKALVVRPRGMARWQICRRRAIPVTPHVVLRERLTSSYDVATSAYDSIPRAS</sequence>
<dbReference type="AlphaFoldDB" id="A0A6G1EKM8"/>
<evidence type="ECO:0000313" key="2">
    <source>
        <dbReference type="Proteomes" id="UP000479710"/>
    </source>
</evidence>
<dbReference type="EMBL" id="SPHZ02000003">
    <property type="protein sequence ID" value="KAF0924513.1"/>
    <property type="molecule type" value="Genomic_DNA"/>
</dbReference>
<name>A0A6G1EKM8_9ORYZ</name>
<organism evidence="1 2">
    <name type="scientific">Oryza meyeriana var. granulata</name>
    <dbReference type="NCBI Taxonomy" id="110450"/>
    <lineage>
        <taxon>Eukaryota</taxon>
        <taxon>Viridiplantae</taxon>
        <taxon>Streptophyta</taxon>
        <taxon>Embryophyta</taxon>
        <taxon>Tracheophyta</taxon>
        <taxon>Spermatophyta</taxon>
        <taxon>Magnoliopsida</taxon>
        <taxon>Liliopsida</taxon>
        <taxon>Poales</taxon>
        <taxon>Poaceae</taxon>
        <taxon>BOP clade</taxon>
        <taxon>Oryzoideae</taxon>
        <taxon>Oryzeae</taxon>
        <taxon>Oryzinae</taxon>
        <taxon>Oryza</taxon>
        <taxon>Oryza meyeriana</taxon>
    </lineage>
</organism>
<proteinExistence type="predicted"/>
<gene>
    <name evidence="1" type="ORF">E2562_010160</name>
</gene>
<dbReference type="Proteomes" id="UP000479710">
    <property type="component" value="Unassembled WGS sequence"/>
</dbReference>
<protein>
    <submittedName>
        <fullName evidence="1">Uncharacterized protein</fullName>
    </submittedName>
</protein>
<comment type="caution">
    <text evidence="1">The sequence shown here is derived from an EMBL/GenBank/DDBJ whole genome shotgun (WGS) entry which is preliminary data.</text>
</comment>
<evidence type="ECO:0000313" key="1">
    <source>
        <dbReference type="EMBL" id="KAF0924513.1"/>
    </source>
</evidence>
<accession>A0A6G1EKM8</accession>
<reference evidence="1 2" key="1">
    <citation type="submission" date="2019-11" db="EMBL/GenBank/DDBJ databases">
        <title>Whole genome sequence of Oryza granulata.</title>
        <authorList>
            <person name="Li W."/>
        </authorList>
    </citation>
    <scope>NUCLEOTIDE SEQUENCE [LARGE SCALE GENOMIC DNA]</scope>
    <source>
        <strain evidence="2">cv. Menghai</strain>
        <tissue evidence="1">Leaf</tissue>
    </source>
</reference>
<keyword evidence="2" id="KW-1185">Reference proteome</keyword>